<feature type="transmembrane region" description="Helical" evidence="1">
    <location>
        <begin position="51"/>
        <end position="72"/>
    </location>
</feature>
<protein>
    <submittedName>
        <fullName evidence="2">Uncharacterized protein</fullName>
    </submittedName>
</protein>
<keyword evidence="1" id="KW-1133">Transmembrane helix</keyword>
<evidence type="ECO:0000256" key="1">
    <source>
        <dbReference type="SAM" id="Phobius"/>
    </source>
</evidence>
<dbReference type="EMBL" id="JAUUTY010000002">
    <property type="protein sequence ID" value="KAK1677225.1"/>
    <property type="molecule type" value="Genomic_DNA"/>
</dbReference>
<dbReference type="AlphaFoldDB" id="A0AAD8T6S9"/>
<comment type="caution">
    <text evidence="2">The sequence shown here is derived from an EMBL/GenBank/DDBJ whole genome shotgun (WGS) entry which is preliminary data.</text>
</comment>
<sequence length="99" mass="10887">MIHFFNFPSPVTQTHSSSLTYVGFYKGVQSAGAAVAWQVDTHKTSLLSQLIVNWGLTTISYPLLAVLVFFAVMDEDYSVSSVEDGKEKQMKMAAPSSLH</sequence>
<proteinExistence type="predicted"/>
<evidence type="ECO:0000313" key="2">
    <source>
        <dbReference type="EMBL" id="KAK1677225.1"/>
    </source>
</evidence>
<accession>A0AAD8T6S9</accession>
<keyword evidence="1" id="KW-0472">Membrane</keyword>
<keyword evidence="3" id="KW-1185">Reference proteome</keyword>
<organism evidence="2 3">
    <name type="scientific">Lolium multiflorum</name>
    <name type="common">Italian ryegrass</name>
    <name type="synonym">Lolium perenne subsp. multiflorum</name>
    <dbReference type="NCBI Taxonomy" id="4521"/>
    <lineage>
        <taxon>Eukaryota</taxon>
        <taxon>Viridiplantae</taxon>
        <taxon>Streptophyta</taxon>
        <taxon>Embryophyta</taxon>
        <taxon>Tracheophyta</taxon>
        <taxon>Spermatophyta</taxon>
        <taxon>Magnoliopsida</taxon>
        <taxon>Liliopsida</taxon>
        <taxon>Poales</taxon>
        <taxon>Poaceae</taxon>
        <taxon>BOP clade</taxon>
        <taxon>Pooideae</taxon>
        <taxon>Poodae</taxon>
        <taxon>Poeae</taxon>
        <taxon>Poeae Chloroplast Group 2 (Poeae type)</taxon>
        <taxon>Loliodinae</taxon>
        <taxon>Loliinae</taxon>
        <taxon>Lolium</taxon>
    </lineage>
</organism>
<evidence type="ECO:0000313" key="3">
    <source>
        <dbReference type="Proteomes" id="UP001231189"/>
    </source>
</evidence>
<gene>
    <name evidence="2" type="ORF">QYE76_038073</name>
</gene>
<dbReference type="Proteomes" id="UP001231189">
    <property type="component" value="Unassembled WGS sequence"/>
</dbReference>
<keyword evidence="1" id="KW-0812">Transmembrane</keyword>
<name>A0AAD8T6S9_LOLMU</name>
<reference evidence="2" key="1">
    <citation type="submission" date="2023-07" db="EMBL/GenBank/DDBJ databases">
        <title>A chromosome-level genome assembly of Lolium multiflorum.</title>
        <authorList>
            <person name="Chen Y."/>
            <person name="Copetti D."/>
            <person name="Kolliker R."/>
            <person name="Studer B."/>
        </authorList>
    </citation>
    <scope>NUCLEOTIDE SEQUENCE</scope>
    <source>
        <strain evidence="2">02402/16</strain>
        <tissue evidence="2">Leaf</tissue>
    </source>
</reference>